<dbReference type="AlphaFoldDB" id="A0AAD3S7K4"/>
<gene>
    <name evidence="6" type="ORF">Nepgr_007713</name>
</gene>
<evidence type="ECO:0000313" key="7">
    <source>
        <dbReference type="Proteomes" id="UP001279734"/>
    </source>
</evidence>
<keyword evidence="4" id="KW-0677">Repeat</keyword>
<sequence>MEGLCEGAVGELDAARPLLRKGAGSRRPPARPFFSKADLFSPMLMLKRHSLRGPSERITTSPMIDLQRRILSAVPVPMSQGVLPSLLQQLSFDISEETPRKLAWMTDVSAATNPADSMIAMHIRSILDHVYQRLRHHRSLLTVKPAKQSSIQLVIVGLRVTFVWAYTHLSWRMEANILTS</sequence>
<evidence type="ECO:0000256" key="2">
    <source>
        <dbReference type="ARBA" id="ARBA00022490"/>
    </source>
</evidence>
<dbReference type="Proteomes" id="UP001279734">
    <property type="component" value="Unassembled WGS sequence"/>
</dbReference>
<evidence type="ECO:0000256" key="4">
    <source>
        <dbReference type="ARBA" id="ARBA00022737"/>
    </source>
</evidence>
<dbReference type="InterPro" id="IPR044938">
    <property type="entry name" value="EDC4_C_sf"/>
</dbReference>
<name>A0AAD3S7K4_NEPGR</name>
<dbReference type="GO" id="GO:0031087">
    <property type="term" value="P:deadenylation-independent decapping of nuclear-transcribed mRNA"/>
    <property type="evidence" value="ECO:0007669"/>
    <property type="project" value="InterPro"/>
</dbReference>
<dbReference type="EMBL" id="BSYO01000006">
    <property type="protein sequence ID" value="GMH05873.1"/>
    <property type="molecule type" value="Genomic_DNA"/>
</dbReference>
<evidence type="ECO:0000256" key="1">
    <source>
        <dbReference type="ARBA" id="ARBA00004496"/>
    </source>
</evidence>
<organism evidence="6 7">
    <name type="scientific">Nepenthes gracilis</name>
    <name type="common">Slender pitcher plant</name>
    <dbReference type="NCBI Taxonomy" id="150966"/>
    <lineage>
        <taxon>Eukaryota</taxon>
        <taxon>Viridiplantae</taxon>
        <taxon>Streptophyta</taxon>
        <taxon>Embryophyta</taxon>
        <taxon>Tracheophyta</taxon>
        <taxon>Spermatophyta</taxon>
        <taxon>Magnoliopsida</taxon>
        <taxon>eudicotyledons</taxon>
        <taxon>Gunneridae</taxon>
        <taxon>Pentapetalae</taxon>
        <taxon>Caryophyllales</taxon>
        <taxon>Nepenthaceae</taxon>
        <taxon>Nepenthes</taxon>
    </lineage>
</organism>
<dbReference type="GO" id="GO:0000932">
    <property type="term" value="C:P-body"/>
    <property type="evidence" value="ECO:0007669"/>
    <property type="project" value="TreeGrafter"/>
</dbReference>
<reference evidence="6" key="1">
    <citation type="submission" date="2023-05" db="EMBL/GenBank/DDBJ databases">
        <title>Nepenthes gracilis genome sequencing.</title>
        <authorList>
            <person name="Fukushima K."/>
        </authorList>
    </citation>
    <scope>NUCLEOTIDE SEQUENCE</scope>
    <source>
        <strain evidence="6">SING2019-196</strain>
    </source>
</reference>
<keyword evidence="2" id="KW-0963">Cytoplasm</keyword>
<dbReference type="InterPro" id="IPR045152">
    <property type="entry name" value="EDC4-like"/>
</dbReference>
<protein>
    <recommendedName>
        <fullName evidence="5">Enhancer of mRNA-decapping protein 4 C-terminal domain-containing protein</fullName>
    </recommendedName>
</protein>
<evidence type="ECO:0000313" key="6">
    <source>
        <dbReference type="EMBL" id="GMH05873.1"/>
    </source>
</evidence>
<comment type="subcellular location">
    <subcellularLocation>
        <location evidence="1">Cytoplasm</location>
    </subcellularLocation>
</comment>
<comment type="caution">
    <text evidence="6">The sequence shown here is derived from an EMBL/GenBank/DDBJ whole genome shotgun (WGS) entry which is preliminary data.</text>
</comment>
<accession>A0AAD3S7K4</accession>
<evidence type="ECO:0000256" key="3">
    <source>
        <dbReference type="ARBA" id="ARBA00022574"/>
    </source>
</evidence>
<feature type="domain" description="Enhancer of mRNA-decapping protein 4 C-terminal" evidence="5">
    <location>
        <begin position="69"/>
        <end position="137"/>
    </location>
</feature>
<keyword evidence="7" id="KW-1185">Reference proteome</keyword>
<dbReference type="Gene3D" id="1.10.220.100">
    <property type="entry name" value="conserved c-terminal region of ge- 1"/>
    <property type="match status" value="1"/>
</dbReference>
<keyword evidence="3" id="KW-0853">WD repeat</keyword>
<evidence type="ECO:0000259" key="5">
    <source>
        <dbReference type="Pfam" id="PF21289"/>
    </source>
</evidence>
<dbReference type="PANTHER" id="PTHR15598">
    <property type="entry name" value="ENHANCER OF MRNA-DECAPPING PROTEIN 4"/>
    <property type="match status" value="1"/>
</dbReference>
<dbReference type="PANTHER" id="PTHR15598:SF5">
    <property type="entry name" value="ENHANCER OF MRNA-DECAPPING PROTEIN 4"/>
    <property type="match status" value="1"/>
</dbReference>
<dbReference type="Pfam" id="PF21289">
    <property type="entry name" value="EDC4_C"/>
    <property type="match status" value="1"/>
</dbReference>
<dbReference type="InterPro" id="IPR049404">
    <property type="entry name" value="EDC4_C"/>
</dbReference>
<proteinExistence type="predicted"/>